<feature type="domain" description="Lipase" evidence="6">
    <location>
        <begin position="68"/>
        <end position="304"/>
    </location>
</feature>
<evidence type="ECO:0000256" key="5">
    <source>
        <dbReference type="SAM" id="SignalP"/>
    </source>
</evidence>
<keyword evidence="8" id="KW-1185">Reference proteome</keyword>
<comment type="subcellular location">
    <subcellularLocation>
        <location evidence="1">Secreted</location>
    </subcellularLocation>
</comment>
<proteinExistence type="inferred from homology"/>
<dbReference type="SUPFAM" id="SSF53474">
    <property type="entry name" value="alpha/beta-Hydrolases"/>
    <property type="match status" value="1"/>
</dbReference>
<organism evidence="7 8">
    <name type="scientific">Chilo suppressalis</name>
    <name type="common">Asiatic rice borer moth</name>
    <dbReference type="NCBI Taxonomy" id="168631"/>
    <lineage>
        <taxon>Eukaryota</taxon>
        <taxon>Metazoa</taxon>
        <taxon>Ecdysozoa</taxon>
        <taxon>Arthropoda</taxon>
        <taxon>Hexapoda</taxon>
        <taxon>Insecta</taxon>
        <taxon>Pterygota</taxon>
        <taxon>Neoptera</taxon>
        <taxon>Endopterygota</taxon>
        <taxon>Lepidoptera</taxon>
        <taxon>Glossata</taxon>
        <taxon>Ditrysia</taxon>
        <taxon>Pyraloidea</taxon>
        <taxon>Crambidae</taxon>
        <taxon>Crambinae</taxon>
        <taxon>Chilo</taxon>
    </lineage>
</organism>
<dbReference type="InterPro" id="IPR013818">
    <property type="entry name" value="Lipase"/>
</dbReference>
<dbReference type="Proteomes" id="UP001153292">
    <property type="component" value="Chromosome 4"/>
</dbReference>
<keyword evidence="3" id="KW-0964">Secreted</keyword>
<evidence type="ECO:0000256" key="3">
    <source>
        <dbReference type="ARBA" id="ARBA00022525"/>
    </source>
</evidence>
<protein>
    <recommendedName>
        <fullName evidence="6">Lipase domain-containing protein</fullName>
    </recommendedName>
</protein>
<accession>A0ABN8B8Y9</accession>
<dbReference type="Pfam" id="PF00151">
    <property type="entry name" value="Lipase"/>
    <property type="match status" value="1"/>
</dbReference>
<name>A0ABN8B8Y9_CHISP</name>
<dbReference type="PANTHER" id="PTHR11610:SF150">
    <property type="entry name" value="FI01825P-RELATED"/>
    <property type="match status" value="1"/>
</dbReference>
<dbReference type="CDD" id="cd00707">
    <property type="entry name" value="Pancreat_lipase_like"/>
    <property type="match status" value="1"/>
</dbReference>
<evidence type="ECO:0000256" key="4">
    <source>
        <dbReference type="RuleBase" id="RU004262"/>
    </source>
</evidence>
<dbReference type="PANTHER" id="PTHR11610">
    <property type="entry name" value="LIPASE"/>
    <property type="match status" value="1"/>
</dbReference>
<dbReference type="InterPro" id="IPR033906">
    <property type="entry name" value="Lipase_N"/>
</dbReference>
<evidence type="ECO:0000313" key="8">
    <source>
        <dbReference type="Proteomes" id="UP001153292"/>
    </source>
</evidence>
<comment type="similarity">
    <text evidence="2 4">Belongs to the AB hydrolase superfamily. Lipase family.</text>
</comment>
<sequence>MKHLVVFVACISLCYGSTISRIPYDYSHYVDGESRFIWMPRDDGELVLVDLWEDINNRRESKTAGASNLYWLYTRRNPEEYQLLIHGNESSIINSNFQADKPTIVQVHGWSTTGGNSVFNRVTKKALLEVEDYNIIVVDWRAISTGSYVVSVNAVPSVGESIGLFVDWLLTTTDGSWNKVHLIGFSLGAHAIGNAGRAAGGRAARLTGFDPAGPLWRLNSNRLASSNGQYVEAIHTNAGVMGILIPVGDVDFYPNGGALQPGCGADPNCHHDRAYEFFAASISTGHLVGQKCEDLTEATAGRCSGTPLSLGGTDLNKRASGLYAMRTGDTWPF</sequence>
<dbReference type="PRINTS" id="PR00821">
    <property type="entry name" value="TAGLIPASE"/>
</dbReference>
<feature type="signal peptide" evidence="5">
    <location>
        <begin position="1"/>
        <end position="16"/>
    </location>
</feature>
<gene>
    <name evidence="7" type="ORF">CHILSU_LOCUS8862</name>
</gene>
<dbReference type="Gene3D" id="3.40.50.1820">
    <property type="entry name" value="alpha/beta hydrolase"/>
    <property type="match status" value="1"/>
</dbReference>
<evidence type="ECO:0000256" key="1">
    <source>
        <dbReference type="ARBA" id="ARBA00004613"/>
    </source>
</evidence>
<evidence type="ECO:0000256" key="2">
    <source>
        <dbReference type="ARBA" id="ARBA00010701"/>
    </source>
</evidence>
<dbReference type="InterPro" id="IPR000734">
    <property type="entry name" value="TAG_lipase"/>
</dbReference>
<evidence type="ECO:0000259" key="6">
    <source>
        <dbReference type="Pfam" id="PF00151"/>
    </source>
</evidence>
<keyword evidence="5" id="KW-0732">Signal</keyword>
<reference evidence="7" key="1">
    <citation type="submission" date="2021-12" db="EMBL/GenBank/DDBJ databases">
        <authorList>
            <person name="King R."/>
        </authorList>
    </citation>
    <scope>NUCLEOTIDE SEQUENCE</scope>
</reference>
<dbReference type="EMBL" id="OU963897">
    <property type="protein sequence ID" value="CAH0405497.1"/>
    <property type="molecule type" value="Genomic_DNA"/>
</dbReference>
<dbReference type="InterPro" id="IPR029058">
    <property type="entry name" value="AB_hydrolase_fold"/>
</dbReference>
<feature type="chain" id="PRO_5046255065" description="Lipase domain-containing protein" evidence="5">
    <location>
        <begin position="17"/>
        <end position="333"/>
    </location>
</feature>
<evidence type="ECO:0000313" key="7">
    <source>
        <dbReference type="EMBL" id="CAH0405497.1"/>
    </source>
</evidence>